<organism evidence="1 2">
    <name type="scientific">Ixodes persulcatus</name>
    <name type="common">Taiga tick</name>
    <dbReference type="NCBI Taxonomy" id="34615"/>
    <lineage>
        <taxon>Eukaryota</taxon>
        <taxon>Metazoa</taxon>
        <taxon>Ecdysozoa</taxon>
        <taxon>Arthropoda</taxon>
        <taxon>Chelicerata</taxon>
        <taxon>Arachnida</taxon>
        <taxon>Acari</taxon>
        <taxon>Parasitiformes</taxon>
        <taxon>Ixodida</taxon>
        <taxon>Ixodoidea</taxon>
        <taxon>Ixodidae</taxon>
        <taxon>Ixodinae</taxon>
        <taxon>Ixodes</taxon>
    </lineage>
</organism>
<gene>
    <name evidence="1" type="ORF">HPB47_021718</name>
</gene>
<evidence type="ECO:0000313" key="1">
    <source>
        <dbReference type="EMBL" id="KAG0431523.1"/>
    </source>
</evidence>
<comment type="caution">
    <text evidence="1">The sequence shown here is derived from an EMBL/GenBank/DDBJ whole genome shotgun (WGS) entry which is preliminary data.</text>
</comment>
<sequence>VMARKADVRKNAAAQRYQVSPSLVYQVYTVHGLYHDAVIPLLYALLLNKKEDTYRRCECYPRWHSCHLHAEVPDAFAELLEVLPSEATDLVMYFEDIYVGRRRRTGVQTAMFAPSMMPCSKICHAPTTLSKPGIEAFRLVNAYFSDPLTTAARNTIGELEKQGTAVYLQWIAGHVGVKGNEKADSLATEAHQETASVTVPTDPRKARPVPVSGQDRNRPCPEEHWSGSHEQRRPSCVAFEQTRPTPTSFCTKLEEYRTLSAPVAT</sequence>
<reference evidence="1 2" key="1">
    <citation type="journal article" date="2020" name="Cell">
        <title>Large-Scale Comparative Analyses of Tick Genomes Elucidate Their Genetic Diversity and Vector Capacities.</title>
        <authorList>
            <consortium name="Tick Genome and Microbiome Consortium (TIGMIC)"/>
            <person name="Jia N."/>
            <person name="Wang J."/>
            <person name="Shi W."/>
            <person name="Du L."/>
            <person name="Sun Y."/>
            <person name="Zhan W."/>
            <person name="Jiang J.F."/>
            <person name="Wang Q."/>
            <person name="Zhang B."/>
            <person name="Ji P."/>
            <person name="Bell-Sakyi L."/>
            <person name="Cui X.M."/>
            <person name="Yuan T.T."/>
            <person name="Jiang B.G."/>
            <person name="Yang W.F."/>
            <person name="Lam T.T."/>
            <person name="Chang Q.C."/>
            <person name="Ding S.J."/>
            <person name="Wang X.J."/>
            <person name="Zhu J.G."/>
            <person name="Ruan X.D."/>
            <person name="Zhao L."/>
            <person name="Wei J.T."/>
            <person name="Ye R.Z."/>
            <person name="Que T.C."/>
            <person name="Du C.H."/>
            <person name="Zhou Y.H."/>
            <person name="Cheng J.X."/>
            <person name="Dai P.F."/>
            <person name="Guo W.B."/>
            <person name="Han X.H."/>
            <person name="Huang E.J."/>
            <person name="Li L.F."/>
            <person name="Wei W."/>
            <person name="Gao Y.C."/>
            <person name="Liu J.Z."/>
            <person name="Shao H.Z."/>
            <person name="Wang X."/>
            <person name="Wang C.C."/>
            <person name="Yang T.C."/>
            <person name="Huo Q.B."/>
            <person name="Li W."/>
            <person name="Chen H.Y."/>
            <person name="Chen S.E."/>
            <person name="Zhou L.G."/>
            <person name="Ni X.B."/>
            <person name="Tian J.H."/>
            <person name="Sheng Y."/>
            <person name="Liu T."/>
            <person name="Pan Y.S."/>
            <person name="Xia L.Y."/>
            <person name="Li J."/>
            <person name="Zhao F."/>
            <person name="Cao W.C."/>
        </authorList>
    </citation>
    <scope>NUCLEOTIDE SEQUENCE [LARGE SCALE GENOMIC DNA]</scope>
    <source>
        <strain evidence="1">Iper-2018</strain>
    </source>
</reference>
<name>A0AC60QF24_IXOPE</name>
<keyword evidence="2" id="KW-1185">Reference proteome</keyword>
<protein>
    <submittedName>
        <fullName evidence="1">Uncharacterized protein</fullName>
    </submittedName>
</protein>
<dbReference type="EMBL" id="JABSTQ010009217">
    <property type="protein sequence ID" value="KAG0431523.1"/>
    <property type="molecule type" value="Genomic_DNA"/>
</dbReference>
<proteinExistence type="predicted"/>
<feature type="non-terminal residue" evidence="1">
    <location>
        <position position="265"/>
    </location>
</feature>
<evidence type="ECO:0000313" key="2">
    <source>
        <dbReference type="Proteomes" id="UP000805193"/>
    </source>
</evidence>
<feature type="non-terminal residue" evidence="1">
    <location>
        <position position="1"/>
    </location>
</feature>
<accession>A0AC60QF24</accession>
<dbReference type="Proteomes" id="UP000805193">
    <property type="component" value="Unassembled WGS sequence"/>
</dbReference>